<gene>
    <name evidence="2" type="ORF">ALEPTO_LOCUS11572</name>
</gene>
<sequence length="137" mass="15604">MPKIDKTQKKNKTKKTLSLPTPSKPKKTKNPSAYYECMASQSQTGLKPSLTKCCQNCKVNSQALLSKKQQARTKELKKITAAYQQIGISLGKLLRDKRPQPKPKKEPPLIQDNCLEDAQNCQYFQFFDSKEKKLLTN</sequence>
<organism evidence="2 3">
    <name type="scientific">Ambispora leptoticha</name>
    <dbReference type="NCBI Taxonomy" id="144679"/>
    <lineage>
        <taxon>Eukaryota</taxon>
        <taxon>Fungi</taxon>
        <taxon>Fungi incertae sedis</taxon>
        <taxon>Mucoromycota</taxon>
        <taxon>Glomeromycotina</taxon>
        <taxon>Glomeromycetes</taxon>
        <taxon>Archaeosporales</taxon>
        <taxon>Ambisporaceae</taxon>
        <taxon>Ambispora</taxon>
    </lineage>
</organism>
<name>A0A9N9HQJ8_9GLOM</name>
<feature type="non-terminal residue" evidence="2">
    <location>
        <position position="137"/>
    </location>
</feature>
<dbReference type="Proteomes" id="UP000789508">
    <property type="component" value="Unassembled WGS sequence"/>
</dbReference>
<keyword evidence="3" id="KW-1185">Reference proteome</keyword>
<feature type="region of interest" description="Disordered" evidence="1">
    <location>
        <begin position="1"/>
        <end position="31"/>
    </location>
</feature>
<dbReference type="EMBL" id="CAJVPS010019368">
    <property type="protein sequence ID" value="CAG8700871.1"/>
    <property type="molecule type" value="Genomic_DNA"/>
</dbReference>
<comment type="caution">
    <text evidence="2">The sequence shown here is derived from an EMBL/GenBank/DDBJ whole genome shotgun (WGS) entry which is preliminary data.</text>
</comment>
<evidence type="ECO:0000313" key="3">
    <source>
        <dbReference type="Proteomes" id="UP000789508"/>
    </source>
</evidence>
<evidence type="ECO:0000313" key="2">
    <source>
        <dbReference type="EMBL" id="CAG8700871.1"/>
    </source>
</evidence>
<accession>A0A9N9HQJ8</accession>
<proteinExistence type="predicted"/>
<dbReference type="AlphaFoldDB" id="A0A9N9HQJ8"/>
<reference evidence="2" key="1">
    <citation type="submission" date="2021-06" db="EMBL/GenBank/DDBJ databases">
        <authorList>
            <person name="Kallberg Y."/>
            <person name="Tangrot J."/>
            <person name="Rosling A."/>
        </authorList>
    </citation>
    <scope>NUCLEOTIDE SEQUENCE</scope>
    <source>
        <strain evidence="2">FL130A</strain>
    </source>
</reference>
<evidence type="ECO:0000256" key="1">
    <source>
        <dbReference type="SAM" id="MobiDB-lite"/>
    </source>
</evidence>
<protein>
    <submittedName>
        <fullName evidence="2">739_t:CDS:1</fullName>
    </submittedName>
</protein>